<dbReference type="InterPro" id="IPR051397">
    <property type="entry name" value="Zn-ADH-like_protein"/>
</dbReference>
<dbReference type="Gene3D" id="3.40.50.720">
    <property type="entry name" value="NAD(P)-binding Rossmann-like Domain"/>
    <property type="match status" value="1"/>
</dbReference>
<dbReference type="AlphaFoldDB" id="A0A2J6R5F1"/>
<sequence length="348" mass="37693">MLRWNSPPVLKFVEVPNLTHASQDLDDIKVSEVPQPQAKNGEVNVQIVAAGVNFVDLLYAQGKHQNNRSFVRPPFILGLEFAGIVIAAPSSSQYLPGDRVFGSGLGSYAEQIAVKESSLHHMPKNWDFRDAAGLAATAPVSYGALITRGRLQRGETVLIHASAGGLGSMAVQISKAVGARVIATAGSQAKLDIAKSYGADECVNYSNNPDWWKEVLGFTNGVGVDVVYDPVGLVDKSLKCVKQKGRIIVVGFAGTEGNIERIATNRVLLRQAQIIGYRFGMSDRIDPGETAANWGGLKVMWETGLLRPTVFDCNYRGLESVTTAMKDLQARKIWGKAVVLLESERSRL</sequence>
<evidence type="ECO:0000259" key="1">
    <source>
        <dbReference type="SMART" id="SM00829"/>
    </source>
</evidence>
<dbReference type="Proteomes" id="UP000235786">
    <property type="component" value="Unassembled WGS sequence"/>
</dbReference>
<accession>A0A2J6R5F1</accession>
<dbReference type="Pfam" id="PF08240">
    <property type="entry name" value="ADH_N"/>
    <property type="match status" value="1"/>
</dbReference>
<dbReference type="InterPro" id="IPR013154">
    <property type="entry name" value="ADH-like_N"/>
</dbReference>
<dbReference type="Pfam" id="PF00107">
    <property type="entry name" value="ADH_zinc_N"/>
    <property type="match status" value="1"/>
</dbReference>
<dbReference type="Gene3D" id="3.90.180.10">
    <property type="entry name" value="Medium-chain alcohol dehydrogenases, catalytic domain"/>
    <property type="match status" value="1"/>
</dbReference>
<dbReference type="EMBL" id="KZ613955">
    <property type="protein sequence ID" value="PMD33715.1"/>
    <property type="molecule type" value="Genomic_DNA"/>
</dbReference>
<dbReference type="GO" id="GO:0005739">
    <property type="term" value="C:mitochondrion"/>
    <property type="evidence" value="ECO:0007669"/>
    <property type="project" value="TreeGrafter"/>
</dbReference>
<evidence type="ECO:0000313" key="2">
    <source>
        <dbReference type="EMBL" id="PMD33715.1"/>
    </source>
</evidence>
<dbReference type="InterPro" id="IPR013149">
    <property type="entry name" value="ADH-like_C"/>
</dbReference>
<name>A0A2J6R5F1_HYAVF</name>
<dbReference type="STRING" id="1149755.A0A2J6R5F1"/>
<feature type="domain" description="Enoyl reductase (ER)" evidence="1">
    <location>
        <begin position="23"/>
        <end position="339"/>
    </location>
</feature>
<dbReference type="GO" id="GO:0016491">
    <property type="term" value="F:oxidoreductase activity"/>
    <property type="evidence" value="ECO:0007669"/>
    <property type="project" value="InterPro"/>
</dbReference>
<dbReference type="InterPro" id="IPR020843">
    <property type="entry name" value="ER"/>
</dbReference>
<protein>
    <submittedName>
        <fullName evidence="2">Quinone oxidoreductase</fullName>
    </submittedName>
</protein>
<dbReference type="SMART" id="SM00829">
    <property type="entry name" value="PKS_ER"/>
    <property type="match status" value="1"/>
</dbReference>
<gene>
    <name evidence="2" type="ORF">L207DRAFT_547745</name>
</gene>
<proteinExistence type="predicted"/>
<evidence type="ECO:0000313" key="3">
    <source>
        <dbReference type="Proteomes" id="UP000235786"/>
    </source>
</evidence>
<dbReference type="InterPro" id="IPR002364">
    <property type="entry name" value="Quin_OxRdtase/zeta-crystal_CS"/>
</dbReference>
<dbReference type="CDD" id="cd08241">
    <property type="entry name" value="QOR1"/>
    <property type="match status" value="1"/>
</dbReference>
<dbReference type="PANTHER" id="PTHR43677">
    <property type="entry name" value="SHORT-CHAIN DEHYDROGENASE/REDUCTASE"/>
    <property type="match status" value="1"/>
</dbReference>
<dbReference type="GO" id="GO:0008270">
    <property type="term" value="F:zinc ion binding"/>
    <property type="evidence" value="ECO:0007669"/>
    <property type="project" value="InterPro"/>
</dbReference>
<dbReference type="InterPro" id="IPR036291">
    <property type="entry name" value="NAD(P)-bd_dom_sf"/>
</dbReference>
<dbReference type="InterPro" id="IPR011032">
    <property type="entry name" value="GroES-like_sf"/>
</dbReference>
<reference evidence="2 3" key="1">
    <citation type="submission" date="2016-04" db="EMBL/GenBank/DDBJ databases">
        <title>A degradative enzymes factory behind the ericoid mycorrhizal symbiosis.</title>
        <authorList>
            <consortium name="DOE Joint Genome Institute"/>
            <person name="Martino E."/>
            <person name="Morin E."/>
            <person name="Grelet G."/>
            <person name="Kuo A."/>
            <person name="Kohler A."/>
            <person name="Daghino S."/>
            <person name="Barry K."/>
            <person name="Choi C."/>
            <person name="Cichocki N."/>
            <person name="Clum A."/>
            <person name="Copeland A."/>
            <person name="Hainaut M."/>
            <person name="Haridas S."/>
            <person name="Labutti K."/>
            <person name="Lindquist E."/>
            <person name="Lipzen A."/>
            <person name="Khouja H.-R."/>
            <person name="Murat C."/>
            <person name="Ohm R."/>
            <person name="Olson A."/>
            <person name="Spatafora J."/>
            <person name="Veneault-Fourrey C."/>
            <person name="Henrissat B."/>
            <person name="Grigoriev I."/>
            <person name="Martin F."/>
            <person name="Perotto S."/>
        </authorList>
    </citation>
    <scope>NUCLEOTIDE SEQUENCE [LARGE SCALE GENOMIC DNA]</scope>
    <source>
        <strain evidence="2 3">F</strain>
    </source>
</reference>
<keyword evidence="3" id="KW-1185">Reference proteome</keyword>
<dbReference type="PANTHER" id="PTHR43677:SF4">
    <property type="entry name" value="QUINONE OXIDOREDUCTASE-LIKE PROTEIN 2"/>
    <property type="match status" value="1"/>
</dbReference>
<dbReference type="OrthoDB" id="10257049at2759"/>
<dbReference type="PROSITE" id="PS01162">
    <property type="entry name" value="QOR_ZETA_CRYSTAL"/>
    <property type="match status" value="1"/>
</dbReference>
<dbReference type="SUPFAM" id="SSF51735">
    <property type="entry name" value="NAD(P)-binding Rossmann-fold domains"/>
    <property type="match status" value="1"/>
</dbReference>
<organism evidence="2 3">
    <name type="scientific">Hyaloscypha variabilis (strain UAMH 11265 / GT02V1 / F)</name>
    <name type="common">Meliniomyces variabilis</name>
    <dbReference type="NCBI Taxonomy" id="1149755"/>
    <lineage>
        <taxon>Eukaryota</taxon>
        <taxon>Fungi</taxon>
        <taxon>Dikarya</taxon>
        <taxon>Ascomycota</taxon>
        <taxon>Pezizomycotina</taxon>
        <taxon>Leotiomycetes</taxon>
        <taxon>Helotiales</taxon>
        <taxon>Hyaloscyphaceae</taxon>
        <taxon>Hyaloscypha</taxon>
        <taxon>Hyaloscypha variabilis</taxon>
    </lineage>
</organism>
<dbReference type="SUPFAM" id="SSF50129">
    <property type="entry name" value="GroES-like"/>
    <property type="match status" value="1"/>
</dbReference>